<reference evidence="2 3" key="1">
    <citation type="submission" date="2023-09" db="EMBL/GenBank/DDBJ databases">
        <title>Nesidiocoris tenuis whole genome shotgun sequence.</title>
        <authorList>
            <person name="Shibata T."/>
            <person name="Shimoda M."/>
            <person name="Kobayashi T."/>
            <person name="Uehara T."/>
        </authorList>
    </citation>
    <scope>NUCLEOTIDE SEQUENCE [LARGE SCALE GENOMIC DNA]</scope>
    <source>
        <strain evidence="2 3">Japan</strain>
    </source>
</reference>
<proteinExistence type="predicted"/>
<name>A0ABN7A8V1_9HEMI</name>
<accession>A0ABN7A8V1</accession>
<feature type="compositionally biased region" description="Polar residues" evidence="1">
    <location>
        <begin position="35"/>
        <end position="50"/>
    </location>
</feature>
<sequence length="92" mass="10184">MKKRKKSGIEKAWAEKAEGEAGVARLRKRTDDESQLASRLSTSQRTNHLGQQADRHPRLKGSRRAPQPRAVGDPIGLLLGCILPLPSFTLPF</sequence>
<gene>
    <name evidence="2" type="ORF">NTJ_01204</name>
</gene>
<keyword evidence="3" id="KW-1185">Reference proteome</keyword>
<dbReference type="Proteomes" id="UP001307889">
    <property type="component" value="Chromosome 1"/>
</dbReference>
<feature type="region of interest" description="Disordered" evidence="1">
    <location>
        <begin position="1"/>
        <end position="71"/>
    </location>
</feature>
<dbReference type="EMBL" id="AP028909">
    <property type="protein sequence ID" value="BES88398.1"/>
    <property type="molecule type" value="Genomic_DNA"/>
</dbReference>
<evidence type="ECO:0000256" key="1">
    <source>
        <dbReference type="SAM" id="MobiDB-lite"/>
    </source>
</evidence>
<protein>
    <submittedName>
        <fullName evidence="2">Uncharacterized protein</fullName>
    </submittedName>
</protein>
<organism evidence="2 3">
    <name type="scientific">Nesidiocoris tenuis</name>
    <dbReference type="NCBI Taxonomy" id="355587"/>
    <lineage>
        <taxon>Eukaryota</taxon>
        <taxon>Metazoa</taxon>
        <taxon>Ecdysozoa</taxon>
        <taxon>Arthropoda</taxon>
        <taxon>Hexapoda</taxon>
        <taxon>Insecta</taxon>
        <taxon>Pterygota</taxon>
        <taxon>Neoptera</taxon>
        <taxon>Paraneoptera</taxon>
        <taxon>Hemiptera</taxon>
        <taxon>Heteroptera</taxon>
        <taxon>Panheteroptera</taxon>
        <taxon>Cimicomorpha</taxon>
        <taxon>Miridae</taxon>
        <taxon>Dicyphina</taxon>
        <taxon>Nesidiocoris</taxon>
    </lineage>
</organism>
<feature type="compositionally biased region" description="Basic and acidic residues" evidence="1">
    <location>
        <begin position="7"/>
        <end position="19"/>
    </location>
</feature>
<evidence type="ECO:0000313" key="3">
    <source>
        <dbReference type="Proteomes" id="UP001307889"/>
    </source>
</evidence>
<evidence type="ECO:0000313" key="2">
    <source>
        <dbReference type="EMBL" id="BES88398.1"/>
    </source>
</evidence>